<reference evidence="1" key="1">
    <citation type="journal article" date="2015" name="Nature">
        <title>Complex archaea that bridge the gap between prokaryotes and eukaryotes.</title>
        <authorList>
            <person name="Spang A."/>
            <person name="Saw J.H."/>
            <person name="Jorgensen S.L."/>
            <person name="Zaremba-Niedzwiedzka K."/>
            <person name="Martijn J."/>
            <person name="Lind A.E."/>
            <person name="van Eijk R."/>
            <person name="Schleper C."/>
            <person name="Guy L."/>
            <person name="Ettema T.J."/>
        </authorList>
    </citation>
    <scope>NUCLEOTIDE SEQUENCE</scope>
</reference>
<sequence length="89" mass="10725">MNKWYGLTADGSTIPLEKECECIIHDEPHWIHMDRLKHELNKKYYDKPTTLNLKALAILEASRLKEKEYHFKRLNIIEIEEHPLNEQRL</sequence>
<organism evidence="1">
    <name type="scientific">marine sediment metagenome</name>
    <dbReference type="NCBI Taxonomy" id="412755"/>
    <lineage>
        <taxon>unclassified sequences</taxon>
        <taxon>metagenomes</taxon>
        <taxon>ecological metagenomes</taxon>
    </lineage>
</organism>
<proteinExistence type="predicted"/>
<dbReference type="EMBL" id="LAZR01000748">
    <property type="protein sequence ID" value="KKN58796.1"/>
    <property type="molecule type" value="Genomic_DNA"/>
</dbReference>
<accession>A0A0F9UC44</accession>
<dbReference type="AlphaFoldDB" id="A0A0F9UC44"/>
<name>A0A0F9UC44_9ZZZZ</name>
<comment type="caution">
    <text evidence="1">The sequence shown here is derived from an EMBL/GenBank/DDBJ whole genome shotgun (WGS) entry which is preliminary data.</text>
</comment>
<evidence type="ECO:0000313" key="1">
    <source>
        <dbReference type="EMBL" id="KKN58796.1"/>
    </source>
</evidence>
<gene>
    <name evidence="1" type="ORF">LCGC14_0548910</name>
</gene>
<protein>
    <submittedName>
        <fullName evidence="1">Uncharacterized protein</fullName>
    </submittedName>
</protein>